<dbReference type="PROSITE" id="PS00514">
    <property type="entry name" value="FIBRINOGEN_C_1"/>
    <property type="match status" value="1"/>
</dbReference>
<dbReference type="GO" id="GO:0042730">
    <property type="term" value="P:fibrinolysis"/>
    <property type="evidence" value="ECO:0007669"/>
    <property type="project" value="TreeGrafter"/>
</dbReference>
<dbReference type="GO" id="GO:0005201">
    <property type="term" value="F:extracellular matrix structural constituent"/>
    <property type="evidence" value="ECO:0007669"/>
    <property type="project" value="TreeGrafter"/>
</dbReference>
<organism evidence="13 14">
    <name type="scientific">Oncorhynchus tshawytscha</name>
    <name type="common">Chinook salmon</name>
    <name type="synonym">Salmo tshawytscha</name>
    <dbReference type="NCBI Taxonomy" id="74940"/>
    <lineage>
        <taxon>Eukaryota</taxon>
        <taxon>Metazoa</taxon>
        <taxon>Chordata</taxon>
        <taxon>Craniata</taxon>
        <taxon>Vertebrata</taxon>
        <taxon>Euteleostomi</taxon>
        <taxon>Actinopterygii</taxon>
        <taxon>Neopterygii</taxon>
        <taxon>Teleostei</taxon>
        <taxon>Protacanthopterygii</taxon>
        <taxon>Salmoniformes</taxon>
        <taxon>Salmonidae</taxon>
        <taxon>Salmoninae</taxon>
        <taxon>Oncorhynchus</taxon>
    </lineage>
</organism>
<dbReference type="AlphaFoldDB" id="A0A8C8IMJ7"/>
<dbReference type="Pfam" id="PF00147">
    <property type="entry name" value="Fibrinogen_C"/>
    <property type="match status" value="1"/>
</dbReference>
<dbReference type="GO" id="GO:0005577">
    <property type="term" value="C:fibrinogen complex"/>
    <property type="evidence" value="ECO:0007669"/>
    <property type="project" value="TreeGrafter"/>
</dbReference>
<feature type="chain" id="PRO_5044257611" description="Fibrinogen-like protein 1" evidence="11">
    <location>
        <begin position="21"/>
        <end position="332"/>
    </location>
</feature>
<sequence>MAGASTIVVLGLLFLTECHSAPVQCGEMVGRLQAEMEDLVRVINDQHHYIQGLHLSQAQKLPQIPQTHLQTGGQYKDCAEIFKDGNSVSGLYMIRPNQAPSSFMVFCDMSDGGGWTVVQRRKDGTESFDRAWVEYKHGFGDSESDGEFWLGNDPLHYLTSQGDYNLKINMEDFDGNQRFAKYKNMKVDDEKNQYKLHLGEYTGNAGDALPEAHSRPSGQWNSLGAGQLGVKFSTYDHPNKDDEKCIRHDMSGWWFSKCESGNLNGHYYNGPYQVVMDDGVVWYTWHGWWYSIKSVVMMIRASDVHPAGSDVQLTRTPDDIDPVKSFASIRIG</sequence>
<proteinExistence type="predicted"/>
<evidence type="ECO:0000256" key="2">
    <source>
        <dbReference type="ARBA" id="ARBA00022525"/>
    </source>
</evidence>
<evidence type="ECO:0000256" key="5">
    <source>
        <dbReference type="ARBA" id="ARBA00023054"/>
    </source>
</evidence>
<dbReference type="SUPFAM" id="SSF56496">
    <property type="entry name" value="Fibrinogen C-terminal domain-like"/>
    <property type="match status" value="1"/>
</dbReference>
<dbReference type="GeneTree" id="ENSGT00940000163551"/>
<dbReference type="Proteomes" id="UP000694402">
    <property type="component" value="Unassembled WGS sequence"/>
</dbReference>
<dbReference type="GO" id="GO:0002250">
    <property type="term" value="P:adaptive immune response"/>
    <property type="evidence" value="ECO:0007669"/>
    <property type="project" value="UniProtKB-KW"/>
</dbReference>
<keyword evidence="14" id="KW-1185">Reference proteome</keyword>
<evidence type="ECO:0000256" key="10">
    <source>
        <dbReference type="ARBA" id="ARBA00049681"/>
    </source>
</evidence>
<gene>
    <name evidence="13" type="primary">FGL1</name>
</gene>
<keyword evidence="3 11" id="KW-0732">Signal</keyword>
<name>A0A8C8IMJ7_ONCTS</name>
<accession>A0A8C8IMJ7</accession>
<dbReference type="CDD" id="cd00087">
    <property type="entry name" value="FReD"/>
    <property type="match status" value="1"/>
</dbReference>
<evidence type="ECO:0000256" key="11">
    <source>
        <dbReference type="SAM" id="SignalP"/>
    </source>
</evidence>
<dbReference type="InterPro" id="IPR014716">
    <property type="entry name" value="Fibrinogen_a/b/g_C_1"/>
</dbReference>
<keyword evidence="7" id="KW-1015">Disulfide bond</keyword>
<evidence type="ECO:0000256" key="7">
    <source>
        <dbReference type="ARBA" id="ARBA00023157"/>
    </source>
</evidence>
<evidence type="ECO:0000256" key="4">
    <source>
        <dbReference type="ARBA" id="ARBA00022859"/>
    </source>
</evidence>
<dbReference type="InterPro" id="IPR002181">
    <property type="entry name" value="Fibrinogen_a/b/g_C_dom"/>
</dbReference>
<dbReference type="PANTHER" id="PTHR47221:SF8">
    <property type="entry name" value="FIBRINOGEN LIKE 1A"/>
    <property type="match status" value="1"/>
</dbReference>
<evidence type="ECO:0000256" key="9">
    <source>
        <dbReference type="ARBA" id="ARBA00049639"/>
    </source>
</evidence>
<evidence type="ECO:0000259" key="12">
    <source>
        <dbReference type="PROSITE" id="PS51406"/>
    </source>
</evidence>
<dbReference type="GO" id="GO:0072377">
    <property type="term" value="P:blood coagulation, common pathway"/>
    <property type="evidence" value="ECO:0007669"/>
    <property type="project" value="TreeGrafter"/>
</dbReference>
<dbReference type="GO" id="GO:0070527">
    <property type="term" value="P:platelet aggregation"/>
    <property type="evidence" value="ECO:0007669"/>
    <property type="project" value="TreeGrafter"/>
</dbReference>
<keyword evidence="2" id="KW-0964">Secreted</keyword>
<comment type="subcellular location">
    <subcellularLocation>
        <location evidence="1">Secreted</location>
    </subcellularLocation>
</comment>
<dbReference type="Ensembl" id="ENSOTST00005089358.2">
    <property type="protein sequence ID" value="ENSOTSP00005082447.2"/>
    <property type="gene ID" value="ENSOTSG00005038829.2"/>
</dbReference>
<evidence type="ECO:0000313" key="14">
    <source>
        <dbReference type="Proteomes" id="UP000694402"/>
    </source>
</evidence>
<dbReference type="PROSITE" id="PS51406">
    <property type="entry name" value="FIBRINOGEN_C_2"/>
    <property type="match status" value="1"/>
</dbReference>
<dbReference type="GO" id="GO:0030674">
    <property type="term" value="F:protein-macromolecule adaptor activity"/>
    <property type="evidence" value="ECO:0007669"/>
    <property type="project" value="TreeGrafter"/>
</dbReference>
<reference evidence="13" key="1">
    <citation type="submission" date="2025-08" db="UniProtKB">
        <authorList>
            <consortium name="Ensembl"/>
        </authorList>
    </citation>
    <scope>IDENTIFICATION</scope>
</reference>
<dbReference type="InterPro" id="IPR036056">
    <property type="entry name" value="Fibrinogen-like_C"/>
</dbReference>
<dbReference type="NCBIfam" id="NF040941">
    <property type="entry name" value="GGGWT_bact"/>
    <property type="match status" value="1"/>
</dbReference>
<dbReference type="Gene3D" id="4.10.530.10">
    <property type="entry name" value="Gamma-fibrinogen Carboxyl Terminal Fragment, domain 2"/>
    <property type="match status" value="1"/>
</dbReference>
<reference evidence="13" key="2">
    <citation type="submission" date="2025-09" db="UniProtKB">
        <authorList>
            <consortium name="Ensembl"/>
        </authorList>
    </citation>
    <scope>IDENTIFICATION</scope>
</reference>
<evidence type="ECO:0000256" key="1">
    <source>
        <dbReference type="ARBA" id="ARBA00004613"/>
    </source>
</evidence>
<comment type="subunit">
    <text evidence="10">Homodimer. Interacts (via the Fibrinogen C-terminal domain) with LAG3 (via Ig-like domains 1 and 2).</text>
</comment>
<evidence type="ECO:0000256" key="3">
    <source>
        <dbReference type="ARBA" id="ARBA00022729"/>
    </source>
</evidence>
<keyword evidence="4" id="KW-0391">Immunity</keyword>
<comment type="function">
    <text evidence="9">Immune suppressive molecule that inhibits antigen-specific T-cell activation by acting as a major ligand of LAG3. Responsible for LAG3 T-cell inhibitory function. Binds LAG3 independently from MHC class II (MHC-II). Secreted by, and promotes growth of, hepatocytes.</text>
</comment>
<dbReference type="SMART" id="SM00186">
    <property type="entry name" value="FBG"/>
    <property type="match status" value="1"/>
</dbReference>
<evidence type="ECO:0000313" key="13">
    <source>
        <dbReference type="Ensembl" id="ENSOTSP00005082447.2"/>
    </source>
</evidence>
<dbReference type="GO" id="GO:0034116">
    <property type="term" value="P:positive regulation of heterotypic cell-cell adhesion"/>
    <property type="evidence" value="ECO:0007669"/>
    <property type="project" value="TreeGrafter"/>
</dbReference>
<dbReference type="FunFam" id="3.90.215.10:FF:000001">
    <property type="entry name" value="Tenascin isoform 1"/>
    <property type="match status" value="1"/>
</dbReference>
<dbReference type="InterPro" id="IPR020837">
    <property type="entry name" value="Fibrinogen_CS"/>
</dbReference>
<dbReference type="InterPro" id="IPR037579">
    <property type="entry name" value="FIB_ANG-like"/>
</dbReference>
<keyword evidence="5" id="KW-0175">Coiled coil</keyword>
<feature type="domain" description="Fibrinogen C-terminal" evidence="12">
    <location>
        <begin position="69"/>
        <end position="303"/>
    </location>
</feature>
<keyword evidence="6" id="KW-1064">Adaptive immunity</keyword>
<evidence type="ECO:0000256" key="6">
    <source>
        <dbReference type="ARBA" id="ARBA00023130"/>
    </source>
</evidence>
<dbReference type="Gene3D" id="3.90.215.10">
    <property type="entry name" value="Gamma Fibrinogen, chain A, domain 1"/>
    <property type="match status" value="1"/>
</dbReference>
<protein>
    <recommendedName>
        <fullName evidence="8">Fibrinogen-like protein 1</fullName>
    </recommendedName>
</protein>
<evidence type="ECO:0000256" key="8">
    <source>
        <dbReference type="ARBA" id="ARBA00039489"/>
    </source>
</evidence>
<dbReference type="PANTHER" id="PTHR47221">
    <property type="entry name" value="FIBRINOGEN ALPHA CHAIN"/>
    <property type="match status" value="1"/>
</dbReference>
<feature type="signal peptide" evidence="11">
    <location>
        <begin position="1"/>
        <end position="20"/>
    </location>
</feature>